<dbReference type="InterPro" id="IPR020846">
    <property type="entry name" value="MFS_dom"/>
</dbReference>
<evidence type="ECO:0000256" key="4">
    <source>
        <dbReference type="ARBA" id="ARBA00022692"/>
    </source>
</evidence>
<feature type="transmembrane region" description="Helical" evidence="8">
    <location>
        <begin position="476"/>
        <end position="498"/>
    </location>
</feature>
<feature type="transmembrane region" description="Helical" evidence="8">
    <location>
        <begin position="409"/>
        <end position="432"/>
    </location>
</feature>
<comment type="caution">
    <text evidence="10">The sequence shown here is derived from an EMBL/GenBank/DDBJ whole genome shotgun (WGS) entry which is preliminary data.</text>
</comment>
<feature type="transmembrane region" description="Helical" evidence="8">
    <location>
        <begin position="298"/>
        <end position="327"/>
    </location>
</feature>
<dbReference type="GO" id="GO:0022857">
    <property type="term" value="F:transmembrane transporter activity"/>
    <property type="evidence" value="ECO:0007669"/>
    <property type="project" value="InterPro"/>
</dbReference>
<evidence type="ECO:0000256" key="3">
    <source>
        <dbReference type="ARBA" id="ARBA00022475"/>
    </source>
</evidence>
<dbReference type="RefSeq" id="WP_185934374.1">
    <property type="nucleotide sequence ID" value="NZ_UYIO01000001.1"/>
</dbReference>
<keyword evidence="5 8" id="KW-1133">Transmembrane helix</keyword>
<feature type="transmembrane region" description="Helical" evidence="8">
    <location>
        <begin position="71"/>
        <end position="93"/>
    </location>
</feature>
<evidence type="ECO:0000256" key="7">
    <source>
        <dbReference type="SAM" id="Coils"/>
    </source>
</evidence>
<evidence type="ECO:0000256" key="1">
    <source>
        <dbReference type="ARBA" id="ARBA00004651"/>
    </source>
</evidence>
<dbReference type="PROSITE" id="PS50850">
    <property type="entry name" value="MFS"/>
    <property type="match status" value="1"/>
</dbReference>
<evidence type="ECO:0000256" key="8">
    <source>
        <dbReference type="SAM" id="Phobius"/>
    </source>
</evidence>
<dbReference type="GO" id="GO:0005886">
    <property type="term" value="C:plasma membrane"/>
    <property type="evidence" value="ECO:0007669"/>
    <property type="project" value="UniProtKB-SubCell"/>
</dbReference>
<proteinExistence type="predicted"/>
<evidence type="ECO:0000313" key="11">
    <source>
        <dbReference type="Proteomes" id="UP000269974"/>
    </source>
</evidence>
<dbReference type="Proteomes" id="UP000269974">
    <property type="component" value="Unassembled WGS sequence"/>
</dbReference>
<feature type="transmembrane region" description="Helical" evidence="8">
    <location>
        <begin position="453"/>
        <end position="470"/>
    </location>
</feature>
<comment type="subcellular location">
    <subcellularLocation>
        <location evidence="1">Cell membrane</location>
        <topology evidence="1">Multi-pass membrane protein</topology>
    </subcellularLocation>
</comment>
<keyword evidence="2" id="KW-0813">Transport</keyword>
<dbReference type="InterPro" id="IPR036259">
    <property type="entry name" value="MFS_trans_sf"/>
</dbReference>
<name>A0A7Z8YAE4_9ACTO</name>
<gene>
    <name evidence="10" type="primary">proP_2</name>
    <name evidence="10" type="ORF">NCTC10327_01911</name>
</gene>
<dbReference type="PANTHER" id="PTHR43045">
    <property type="entry name" value="SHIKIMATE TRANSPORTER"/>
    <property type="match status" value="1"/>
</dbReference>
<dbReference type="SUPFAM" id="SSF103473">
    <property type="entry name" value="MFS general substrate transporter"/>
    <property type="match status" value="1"/>
</dbReference>
<keyword evidence="4 8" id="KW-0812">Transmembrane</keyword>
<dbReference type="Pfam" id="PF00083">
    <property type="entry name" value="Sugar_tr"/>
    <property type="match status" value="1"/>
</dbReference>
<evidence type="ECO:0000259" key="9">
    <source>
        <dbReference type="PROSITE" id="PS50850"/>
    </source>
</evidence>
<keyword evidence="6 8" id="KW-0472">Membrane</keyword>
<sequence>MSDSSKDVAVEPASAKANASTAHRTTGDLVKAAVSGWLGTALEFMDFQLYSLAAALVFKDLFFPAGDQATAILGAMAIYGVGYIARPLGAWYFGRLGDRIGRTKILYITIALMGVATTLIGFLPTYQQVGLLAPLLLVVLRLAQGFGAGAEISGASVMLAEYAPEGRRGLISSLVALGTNSGTLGAGLIWAILLGVVGTDGVIAWAWRIPFIGSIVLLGLALFVRAHLKESPVFVKVQQAGMEEVLSDEELLEEYDKPLPSKKERRAQLKADKKREREEAKRVAASERMKVKRSWKAFLAACLLRFGQSGNSGMVQTFLITFLTAYWLVSKDVASNVVVYSSLVGFITVPIIGIIGDKIGRERTYTIITGIGLLLIIPCFLAMMNNRGVADTPELVDGVSIPHFGNPDLMFFIGYIVLHNITVLALFSLENISMAECFGSAHRYEQLALSKEIPNLITAGFGPLIAAWLVQLFNGSWIACAVLMFFYTGVVFVTSIIMPDVTDRDLTIKEDAF</sequence>
<feature type="transmembrane region" description="Helical" evidence="8">
    <location>
        <begin position="205"/>
        <end position="224"/>
    </location>
</feature>
<keyword evidence="7" id="KW-0175">Coiled coil</keyword>
<evidence type="ECO:0000256" key="5">
    <source>
        <dbReference type="ARBA" id="ARBA00022989"/>
    </source>
</evidence>
<feature type="domain" description="Major facilitator superfamily (MFS) profile" evidence="9">
    <location>
        <begin position="32"/>
        <end position="507"/>
    </location>
</feature>
<protein>
    <submittedName>
        <fullName evidence="10">General substrate transporter</fullName>
    </submittedName>
</protein>
<feature type="transmembrane region" description="Helical" evidence="8">
    <location>
        <begin position="129"/>
        <end position="149"/>
    </location>
</feature>
<dbReference type="AlphaFoldDB" id="A0A7Z8YAE4"/>
<dbReference type="InterPro" id="IPR005828">
    <property type="entry name" value="MFS_sugar_transport-like"/>
</dbReference>
<feature type="coiled-coil region" evidence="7">
    <location>
        <begin position="259"/>
        <end position="286"/>
    </location>
</feature>
<reference evidence="10 11" key="1">
    <citation type="submission" date="2018-11" db="EMBL/GenBank/DDBJ databases">
        <authorList>
            <consortium name="Pathogen Informatics"/>
        </authorList>
    </citation>
    <scope>NUCLEOTIDE SEQUENCE [LARGE SCALE GENOMIC DNA]</scope>
    <source>
        <strain evidence="10 11">NCTC10327</strain>
    </source>
</reference>
<organism evidence="10 11">
    <name type="scientific">Actinobaculum suis</name>
    <dbReference type="NCBI Taxonomy" id="1657"/>
    <lineage>
        <taxon>Bacteria</taxon>
        <taxon>Bacillati</taxon>
        <taxon>Actinomycetota</taxon>
        <taxon>Actinomycetes</taxon>
        <taxon>Actinomycetales</taxon>
        <taxon>Actinomycetaceae</taxon>
        <taxon>Actinobaculum</taxon>
    </lineage>
</organism>
<keyword evidence="3" id="KW-1003">Cell membrane</keyword>
<evidence type="ECO:0000313" key="10">
    <source>
        <dbReference type="EMBL" id="VDG77299.1"/>
    </source>
</evidence>
<dbReference type="PANTHER" id="PTHR43045:SF4">
    <property type="entry name" value="TRANSPORTER YDFJ-RELATED"/>
    <property type="match status" value="1"/>
</dbReference>
<feature type="transmembrane region" description="Helical" evidence="8">
    <location>
        <begin position="333"/>
        <end position="353"/>
    </location>
</feature>
<evidence type="ECO:0000256" key="2">
    <source>
        <dbReference type="ARBA" id="ARBA00022448"/>
    </source>
</evidence>
<dbReference type="Gene3D" id="1.20.1250.20">
    <property type="entry name" value="MFS general substrate transporter like domains"/>
    <property type="match status" value="1"/>
</dbReference>
<feature type="transmembrane region" description="Helical" evidence="8">
    <location>
        <begin position="170"/>
        <end position="193"/>
    </location>
</feature>
<feature type="transmembrane region" description="Helical" evidence="8">
    <location>
        <begin position="365"/>
        <end position="384"/>
    </location>
</feature>
<accession>A0A7Z8YAE4</accession>
<feature type="transmembrane region" description="Helical" evidence="8">
    <location>
        <begin position="105"/>
        <end position="123"/>
    </location>
</feature>
<evidence type="ECO:0000256" key="6">
    <source>
        <dbReference type="ARBA" id="ARBA00023136"/>
    </source>
</evidence>
<dbReference type="EMBL" id="UYIO01000001">
    <property type="protein sequence ID" value="VDG77299.1"/>
    <property type="molecule type" value="Genomic_DNA"/>
</dbReference>